<dbReference type="Gene3D" id="1.25.10.10">
    <property type="entry name" value="Leucine-rich Repeat Variant"/>
    <property type="match status" value="1"/>
</dbReference>
<dbReference type="STRING" id="282301.A0A267H7M2"/>
<feature type="compositionally biased region" description="Low complexity" evidence="2">
    <location>
        <begin position="528"/>
        <end position="544"/>
    </location>
</feature>
<gene>
    <name evidence="4" type="ORF">BOX15_Mlig016548g1</name>
</gene>
<feature type="region of interest" description="Disordered" evidence="2">
    <location>
        <begin position="525"/>
        <end position="544"/>
    </location>
</feature>
<dbReference type="AlphaFoldDB" id="A0A267H7M2"/>
<dbReference type="InterPro" id="IPR039874">
    <property type="entry name" value="WAPL"/>
</dbReference>
<feature type="compositionally biased region" description="Low complexity" evidence="2">
    <location>
        <begin position="184"/>
        <end position="202"/>
    </location>
</feature>
<dbReference type="SUPFAM" id="SSF48371">
    <property type="entry name" value="ARM repeat"/>
    <property type="match status" value="1"/>
</dbReference>
<proteinExistence type="inferred from homology"/>
<evidence type="ECO:0000313" key="4">
    <source>
        <dbReference type="EMBL" id="PAA93559.1"/>
    </source>
</evidence>
<dbReference type="PROSITE" id="PS51271">
    <property type="entry name" value="WAPL"/>
    <property type="match status" value="1"/>
</dbReference>
<name>A0A267H7M2_9PLAT</name>
<dbReference type="OrthoDB" id="78088at2759"/>
<accession>A0A267H7M2</accession>
<feature type="compositionally biased region" description="Polar residues" evidence="2">
    <location>
        <begin position="87"/>
        <end position="101"/>
    </location>
</feature>
<evidence type="ECO:0000256" key="1">
    <source>
        <dbReference type="ARBA" id="ARBA00006854"/>
    </source>
</evidence>
<dbReference type="PANTHER" id="PTHR22100">
    <property type="entry name" value="WINGS APART-LIKE PROTEIN HOMOLOG"/>
    <property type="match status" value="1"/>
</dbReference>
<feature type="compositionally biased region" description="Gly residues" evidence="2">
    <location>
        <begin position="609"/>
        <end position="621"/>
    </location>
</feature>
<organism evidence="4 5">
    <name type="scientific">Macrostomum lignano</name>
    <dbReference type="NCBI Taxonomy" id="282301"/>
    <lineage>
        <taxon>Eukaryota</taxon>
        <taxon>Metazoa</taxon>
        <taxon>Spiralia</taxon>
        <taxon>Lophotrochozoa</taxon>
        <taxon>Platyhelminthes</taxon>
        <taxon>Rhabditophora</taxon>
        <taxon>Macrostomorpha</taxon>
        <taxon>Macrostomida</taxon>
        <taxon>Macrostomidae</taxon>
        <taxon>Macrostomum</taxon>
    </lineage>
</organism>
<feature type="region of interest" description="Disordered" evidence="2">
    <location>
        <begin position="139"/>
        <end position="202"/>
    </location>
</feature>
<dbReference type="InterPro" id="IPR022771">
    <property type="entry name" value="WAPL_C"/>
</dbReference>
<reference evidence="4 5" key="1">
    <citation type="submission" date="2017-06" db="EMBL/GenBank/DDBJ databases">
        <title>A platform for efficient transgenesis in Macrostomum lignano, a flatworm model organism for stem cell research.</title>
        <authorList>
            <person name="Berezikov E."/>
        </authorList>
    </citation>
    <scope>NUCLEOTIDE SEQUENCE [LARGE SCALE GENOMIC DNA]</scope>
    <source>
        <strain evidence="4">DV1</strain>
        <tissue evidence="4">Whole organism</tissue>
    </source>
</reference>
<dbReference type="Pfam" id="PF07814">
    <property type="entry name" value="WAPL"/>
    <property type="match status" value="1"/>
</dbReference>
<protein>
    <recommendedName>
        <fullName evidence="3">WAPL domain-containing protein</fullName>
    </recommendedName>
</protein>
<evidence type="ECO:0000313" key="5">
    <source>
        <dbReference type="Proteomes" id="UP000215902"/>
    </source>
</evidence>
<dbReference type="EMBL" id="NIVC01000024">
    <property type="protein sequence ID" value="PAA93559.1"/>
    <property type="molecule type" value="Genomic_DNA"/>
</dbReference>
<feature type="compositionally biased region" description="Pro residues" evidence="2">
    <location>
        <begin position="154"/>
        <end position="163"/>
    </location>
</feature>
<feature type="domain" description="WAPL" evidence="3">
    <location>
        <begin position="204"/>
        <end position="335"/>
    </location>
</feature>
<evidence type="ECO:0000256" key="2">
    <source>
        <dbReference type="SAM" id="MobiDB-lite"/>
    </source>
</evidence>
<feature type="region of interest" description="Disordered" evidence="2">
    <location>
        <begin position="59"/>
        <end position="120"/>
    </location>
</feature>
<dbReference type="Proteomes" id="UP000215902">
    <property type="component" value="Unassembled WGS sequence"/>
</dbReference>
<dbReference type="PANTHER" id="PTHR22100:SF13">
    <property type="entry name" value="WINGS APART-LIKE PROTEIN HOMOLOG"/>
    <property type="match status" value="1"/>
</dbReference>
<dbReference type="InterPro" id="IPR012502">
    <property type="entry name" value="WAPL_dom"/>
</dbReference>
<feature type="region of interest" description="Disordered" evidence="2">
    <location>
        <begin position="604"/>
        <end position="667"/>
    </location>
</feature>
<comment type="similarity">
    <text evidence="1">Belongs to the WAPL family.</text>
</comment>
<comment type="caution">
    <text evidence="4">The sequence shown here is derived from an EMBL/GenBank/DDBJ whole genome shotgun (WGS) entry which is preliminary data.</text>
</comment>
<dbReference type="InterPro" id="IPR016024">
    <property type="entry name" value="ARM-type_fold"/>
</dbReference>
<evidence type="ECO:0000259" key="3">
    <source>
        <dbReference type="PROSITE" id="PS51271"/>
    </source>
</evidence>
<dbReference type="InterPro" id="IPR011989">
    <property type="entry name" value="ARM-like"/>
</dbReference>
<feature type="compositionally biased region" description="Low complexity" evidence="2">
    <location>
        <begin position="139"/>
        <end position="149"/>
    </location>
</feature>
<feature type="compositionally biased region" description="Low complexity" evidence="2">
    <location>
        <begin position="778"/>
        <end position="793"/>
    </location>
</feature>
<feature type="non-terminal residue" evidence="4">
    <location>
        <position position="1"/>
    </location>
</feature>
<feature type="compositionally biased region" description="Low complexity" evidence="2">
    <location>
        <begin position="63"/>
        <end position="73"/>
    </location>
</feature>
<feature type="region of interest" description="Disordered" evidence="2">
    <location>
        <begin position="775"/>
        <end position="802"/>
    </location>
</feature>
<keyword evidence="5" id="KW-1185">Reference proteome</keyword>
<sequence>LNPTAQTLILSPTAARQPQIIEKGKQMSAFDFDGGSHSSPPDVVCKAAPIVKQNSLAQAQGVASSSTSASSASIGRRVGKQPASALSAGNSRTAAQTSQPKQAKLEETSRVSKFFQKKGSTGSMKQRYLASYNHRPWNTATSAGSSSSSEFVAPQPPPPPSRQPRPDSDDGLFVAPVAPPPPLFRRTQTAPSSTILAASSSSASATSTAASVRVRHVKAAAEVAEQGEQQSFADDVRYLMDGLRPGEPQATRLLSLMQCVEQCVGCQEFRLHLKAHRLHPSLFRLLGATEDDAPQPGCDPQLSLGTAALFYALSRDRATLLLDKAGLGLLLRLLDTPDIRPQQADRLRQRLRNLFPDAPPELLTSARRLAMAALLSLGIRRASPWFKEAIRLQRGLDHALEALRDDLDYFGDDLGPQQLNEFMLARLARAREFLSLLENMSYKCPDNQQHLVAPCQPLLLRLMRLCSANRTAAPTAAACLLSGLQLLINLSHDNARAAELLSTGSGGADLLETIANLALDCGEDDGAESPASTSASASTGTAAAPADNTKFDLTLLSLGVLINLAEHSDENQRRVSRLPGLIDRLAELFNVRFLRACSHELEEHLPDGSGAGGGSGSGGPDGRTEGNGDEDETSSRSVGGDLEFGGHPSPFDRRVGAGGAAASRRMQQGGDAFHSALSRAGEHMEDSVVAAYAGLLLCCLAQRDIRLAALIRTRLKPQPSFVPVLSCVTKFLSFLTLAASAGNQEERQKSHEEAESIARLLKAVSRVEDAIREEDRMAASSEATDAWSAASTSDGRRGGRGK</sequence>